<evidence type="ECO:0000256" key="2">
    <source>
        <dbReference type="RuleBase" id="RU361156"/>
    </source>
</evidence>
<name>A0AAV5WV93_9BILA</name>
<keyword evidence="6" id="KW-1185">Reference proteome</keyword>
<dbReference type="Gene3D" id="3.40.50.12670">
    <property type="match status" value="1"/>
</dbReference>
<evidence type="ECO:0000256" key="4">
    <source>
        <dbReference type="SAM" id="Phobius"/>
    </source>
</evidence>
<feature type="region of interest" description="Disordered" evidence="3">
    <location>
        <begin position="2119"/>
        <end position="2169"/>
    </location>
</feature>
<feature type="compositionally biased region" description="Low complexity" evidence="3">
    <location>
        <begin position="2128"/>
        <end position="2169"/>
    </location>
</feature>
<organism evidence="5 6">
    <name type="scientific">Pristionchus fissidentatus</name>
    <dbReference type="NCBI Taxonomy" id="1538716"/>
    <lineage>
        <taxon>Eukaryota</taxon>
        <taxon>Metazoa</taxon>
        <taxon>Ecdysozoa</taxon>
        <taxon>Nematoda</taxon>
        <taxon>Chromadorea</taxon>
        <taxon>Rhabditida</taxon>
        <taxon>Rhabditina</taxon>
        <taxon>Diplogasteromorpha</taxon>
        <taxon>Diplogasteroidea</taxon>
        <taxon>Neodiplogasteridae</taxon>
        <taxon>Pristionchus</taxon>
    </lineage>
</organism>
<dbReference type="Pfam" id="PF00450">
    <property type="entry name" value="Peptidase_S10"/>
    <property type="match status" value="4"/>
</dbReference>
<comment type="caution">
    <text evidence="5">The sequence shown here is derived from an EMBL/GenBank/DDBJ whole genome shotgun (WGS) entry which is preliminary data.</text>
</comment>
<keyword evidence="2" id="KW-0121">Carboxypeptidase</keyword>
<feature type="transmembrane region" description="Helical" evidence="4">
    <location>
        <begin position="2173"/>
        <end position="2191"/>
    </location>
</feature>
<dbReference type="InterPro" id="IPR001563">
    <property type="entry name" value="Peptidase_S10"/>
</dbReference>
<dbReference type="FunFam" id="3.40.50.1820:FF:000533">
    <property type="entry name" value="Carboxypeptidase"/>
    <property type="match status" value="1"/>
</dbReference>
<feature type="chain" id="PRO_5043085322" description="Carboxypeptidase" evidence="2">
    <location>
        <begin position="25"/>
        <end position="2192"/>
    </location>
</feature>
<protein>
    <recommendedName>
        <fullName evidence="2">Carboxypeptidase</fullName>
        <ecNumber evidence="2">3.4.16.-</ecNumber>
    </recommendedName>
</protein>
<dbReference type="EC" id="3.4.16.-" evidence="2"/>
<accession>A0AAV5WV93</accession>
<keyword evidence="4" id="KW-0472">Membrane</keyword>
<keyword evidence="2" id="KW-0732">Signal</keyword>
<evidence type="ECO:0000256" key="3">
    <source>
        <dbReference type="SAM" id="MobiDB-lite"/>
    </source>
</evidence>
<dbReference type="PANTHER" id="PTHR11802">
    <property type="entry name" value="SERINE PROTEASE FAMILY S10 SERINE CARBOXYPEPTIDASE"/>
    <property type="match status" value="1"/>
</dbReference>
<keyword evidence="2" id="KW-0645">Protease</keyword>
<dbReference type="GO" id="GO:0006508">
    <property type="term" value="P:proteolysis"/>
    <property type="evidence" value="ECO:0007669"/>
    <property type="project" value="UniProtKB-KW"/>
</dbReference>
<dbReference type="EMBL" id="BTSY01000006">
    <property type="protein sequence ID" value="GMT33534.1"/>
    <property type="molecule type" value="Genomic_DNA"/>
</dbReference>
<sequence>SRVSNLEPMRIPVLLLSLAALVHCADRVSDEVTDLPGVTFNVNFKHYAGYLDASLGNHLHYWFFEAQSNPASAPLILWLNGGPGCSSLGGSMMENGPFRPTQDGQNLQENPFSWNKIANVLYIDSPRGVGYSYRDATQPADSTANNTKTTDDLVLALQDFLRAHSQMAFKDFYIAGESYGGVYVPQLANALNKRDDINLNLKGFAVGDGLMNLWDSINSAVGLLYYRGMISKHEFDSLFTCCSAANLTIDADLIYCEFSYFVDVHDSGLVVAKKFDDPTLQTCATHIYNKYLYKVWQSSNHVYNTYTDCYIDGGNVAKKSMNADKTFNNYEGPFVDQGNNQYVGWTDPFGGFPCFAETATETYMNKPEVRKALHAVNGDKKWVNCANNIPYIQNEHDMSYVFEEIIDSGKNLRVLIYSGDVDMADSFMANQWFVERLAEKKNLPVVAERNQWIYARDESNAPGGSGMIKKFANNKFSLDLITVKGAGHQVPLDRPGPSLQMISNFISAQDYSTIVDVPISNAPLLPEFQPTPEAQLSRKEADKIYDLPGVTFELNFNQYAGYLNGIKGNYLHYWFVESQSAPERDPLVLWLSGGPGCSGYTALAWGNGPFRPNREGTTLSENVYSWNKIANVIFLDSPRGTGFSFQNKTENPNREWSDTQTANDLYLAIIDFFSVYPEYKNRPFYIAGESYGGVFAPSTAVLLIDQITAGRLPYIKFEGIAVANALLSSYDQYNAAVQFQYFHGMMGKTDYDALQDCCPQSEHKEDKAYFESCDFTKFVKFDTHGTPSPKIDGDKCALLPMKMQSTGYQIGYNIYLSCYELPNFSNDRPELVKPYYAKKGFLDQARIVSHESSDSQDGQFCWGQMAVSAYLNSPATQAALHVRQPEEGGIVKWVSCSDEITGNYVWEYLDMRPFFDQIIQKSFPFKFLIYNGDIDSVCNFVSDQWFAERIASDYGMKIQNEYKAWKYLGGIGGYSEKYAYANVTLDVVTVKGAGHFCALDRPGPTLQLLSSFLNNQPLDYKAPAVLELAPLKQRFVVEETVGRQKDLNVDTPKTRAKRAVKDALPPPPPACDHDSNKINNLPGLTFEYTGEQYSGYLNAGAGSYLHYWLVEMEKGADTAPLILWLNGGPGCSSLSGLLKAMGPFLNNLDGETLYENIFAWTKVANVLYIESPKEVGFSYQASDSDPDTQNKFSDDLTAADNVRALQDFIKCHPRYQNRKLFITGESYAGVYVPTFVDLLLKKTIDGSVTGVDLQGFAIGNGDFSSVLGINSAISLTYFRGMHSKKEFEGLARCVPDSYSGPMTYYDWSKYIEIDIRGHPQPRNSDPSTHDGFCGAEIIRQAWDDVWNTNNDVYNTYQDCYERNPLPAPGDQDATSNIEFMKRSKRDAIGRPLKYSPFIDGAKRLNYQSTDNNGGLQCVNPKEPYLNRPEVRKALNIPDTFKRKWQVCSDTMEDFYYDQQYNDTTPIFQSIFTSVDTMRKPLRVMFYHGDADMACQFLEGQWFLENLAKKSGMTTTAEFAPWTYEQIENSYMSMPGGYMKSFAYKNLVTIDLVSIKGAGHMVPVDRPGPMLQAINNFVTNVDYNTPLWRTQNIERKPLKAEFIGTPDSMTSRRDADRIYDLPGLTFNPDFKQHSGYLQASTGNKLFYWFIESQNKDPSTPLVLWLNGGPGCSSLIGMLQENGPFRVNPDQRTLWENVYSWNKAAHVLYIDSPRRVGFSYQNMTENDDELWDDDKTASDAYYAIEDFFTAYPEMKLLDFYTSGESYCGVYLPLITAFTVNKIKAKESTINLKGMIIGNGEVSFVQDIRSSPSFAYFHGMVGKAEYDSLSDCCTGDDAIGGLYCHYDDFINPFGWRPRKDLDPHGQKCADKFTTLMDGPPGYENMNDEYNLYQDCYNLPVRNDSETRSEMKGRVMMRQRPRHNLASQSVQQQQTVAFNDFNPVSTDNNGGFYCYMDDATENYLNQPHVRDAIHVPKYVQRWTSCSDPVGEKYEKKYQDMTGSFQTLIESGLNLRVLLYNGDVDFVCHLMQAQWFVESLSHSFNFDETEKEEWIHRGVIGGYATNYASKDKDFSLDLLTVKGAGHYVPMDRPGPALQMIGSFLRKADYSDPIPYSIDRKPLLPQYTRKGVPGDDSSTSTPPQPDSTIDSSSTEDSSSSLSTSQTTTTTPLPTTSSSGIMAIITSFLVSIVAFAIFH</sequence>
<feature type="non-terminal residue" evidence="5">
    <location>
        <position position="1"/>
    </location>
</feature>
<dbReference type="GO" id="GO:0004185">
    <property type="term" value="F:serine-type carboxypeptidase activity"/>
    <property type="evidence" value="ECO:0007669"/>
    <property type="project" value="UniProtKB-UniRule"/>
</dbReference>
<dbReference type="InterPro" id="IPR018202">
    <property type="entry name" value="Ser_caboxypep_ser_AS"/>
</dbReference>
<dbReference type="PROSITE" id="PS00560">
    <property type="entry name" value="CARBOXYPEPT_SER_HIS"/>
    <property type="match status" value="3"/>
</dbReference>
<keyword evidence="4" id="KW-0812">Transmembrane</keyword>
<keyword evidence="2" id="KW-0378">Hydrolase</keyword>
<dbReference type="PRINTS" id="PR00724">
    <property type="entry name" value="CRBOXYPTASEC"/>
</dbReference>
<dbReference type="PANTHER" id="PTHR11802:SF418">
    <property type="entry name" value="SERINE CARBOXYPEPTIDASE CTSA-1.1"/>
    <property type="match status" value="1"/>
</dbReference>
<reference evidence="5" key="1">
    <citation type="submission" date="2023-10" db="EMBL/GenBank/DDBJ databases">
        <title>Genome assembly of Pristionchus species.</title>
        <authorList>
            <person name="Yoshida K."/>
            <person name="Sommer R.J."/>
        </authorList>
    </citation>
    <scope>NUCLEOTIDE SEQUENCE</scope>
    <source>
        <strain evidence="5">RS5133</strain>
    </source>
</reference>
<dbReference type="InterPro" id="IPR029058">
    <property type="entry name" value="AB_hydrolase_fold"/>
</dbReference>
<dbReference type="InterPro" id="IPR033124">
    <property type="entry name" value="Ser_caboxypep_his_AS"/>
</dbReference>
<comment type="similarity">
    <text evidence="1 2">Belongs to the peptidase S10 family.</text>
</comment>
<dbReference type="Gene3D" id="3.40.50.1820">
    <property type="entry name" value="alpha/beta hydrolase"/>
    <property type="match status" value="4"/>
</dbReference>
<evidence type="ECO:0000313" key="6">
    <source>
        <dbReference type="Proteomes" id="UP001432322"/>
    </source>
</evidence>
<dbReference type="FunFam" id="3.40.50.12670:FF:000002">
    <property type="entry name" value="Carboxypeptidase"/>
    <property type="match status" value="2"/>
</dbReference>
<dbReference type="FunFam" id="3.40.50.1820:FF:000222">
    <property type="entry name" value="Carboxypeptidase"/>
    <property type="match status" value="3"/>
</dbReference>
<dbReference type="Proteomes" id="UP001432322">
    <property type="component" value="Unassembled WGS sequence"/>
</dbReference>
<keyword evidence="4" id="KW-1133">Transmembrane helix</keyword>
<dbReference type="SUPFAM" id="SSF53474">
    <property type="entry name" value="alpha/beta-Hydrolases"/>
    <property type="match status" value="4"/>
</dbReference>
<proteinExistence type="inferred from homology"/>
<feature type="region of interest" description="Disordered" evidence="3">
    <location>
        <begin position="1052"/>
        <end position="1075"/>
    </location>
</feature>
<evidence type="ECO:0000313" key="5">
    <source>
        <dbReference type="EMBL" id="GMT33534.1"/>
    </source>
</evidence>
<dbReference type="PROSITE" id="PS00131">
    <property type="entry name" value="CARBOXYPEPT_SER_SER"/>
    <property type="match status" value="3"/>
</dbReference>
<gene>
    <name evidence="5" type="ORF">PFISCL1PPCAC_24831</name>
</gene>
<evidence type="ECO:0000256" key="1">
    <source>
        <dbReference type="ARBA" id="ARBA00009431"/>
    </source>
</evidence>
<feature type="signal peptide" evidence="2">
    <location>
        <begin position="1"/>
        <end position="24"/>
    </location>
</feature>